<gene>
    <name evidence="2" type="ORF">E1956_27090</name>
</gene>
<dbReference type="OrthoDB" id="7565202at2"/>
<feature type="domain" description="Stress-response A/B barrel" evidence="1">
    <location>
        <begin position="101"/>
        <end position="193"/>
    </location>
</feature>
<protein>
    <submittedName>
        <fullName evidence="2">Dabb family protein</fullName>
    </submittedName>
</protein>
<dbReference type="InterPro" id="IPR013097">
    <property type="entry name" value="Dabb"/>
</dbReference>
<dbReference type="InterPro" id="IPR011008">
    <property type="entry name" value="Dimeric_a/b-barrel"/>
</dbReference>
<dbReference type="EMBL" id="CP038150">
    <property type="protein sequence ID" value="QBR00918.1"/>
    <property type="molecule type" value="Genomic_DNA"/>
</dbReference>
<evidence type="ECO:0000259" key="1">
    <source>
        <dbReference type="PROSITE" id="PS51502"/>
    </source>
</evidence>
<keyword evidence="3" id="KW-1185">Reference proteome</keyword>
<dbReference type="Proteomes" id="UP000295727">
    <property type="component" value="Chromosome 3"/>
</dbReference>
<dbReference type="KEGG" id="ppai:E1956_27090"/>
<dbReference type="AlphaFoldDB" id="A0A4P7CZE0"/>
<dbReference type="SMART" id="SM00886">
    <property type="entry name" value="Dabb"/>
    <property type="match status" value="1"/>
</dbReference>
<name>A0A4P7CZE0_9BURK</name>
<dbReference type="Gene3D" id="3.30.70.100">
    <property type="match status" value="1"/>
</dbReference>
<proteinExistence type="predicted"/>
<organism evidence="2 3">
    <name type="scientific">Paraburkholderia pallida</name>
    <dbReference type="NCBI Taxonomy" id="2547399"/>
    <lineage>
        <taxon>Bacteria</taxon>
        <taxon>Pseudomonadati</taxon>
        <taxon>Pseudomonadota</taxon>
        <taxon>Betaproteobacteria</taxon>
        <taxon>Burkholderiales</taxon>
        <taxon>Burkholderiaceae</taxon>
        <taxon>Paraburkholderia</taxon>
    </lineage>
</organism>
<accession>A0A4P7CZE0</accession>
<evidence type="ECO:0000313" key="3">
    <source>
        <dbReference type="Proteomes" id="UP000295727"/>
    </source>
</evidence>
<dbReference type="RefSeq" id="WP_134755032.1">
    <property type="nucleotide sequence ID" value="NZ_CP038150.1"/>
</dbReference>
<dbReference type="SUPFAM" id="SSF54909">
    <property type="entry name" value="Dimeric alpha+beta barrel"/>
    <property type="match status" value="1"/>
</dbReference>
<evidence type="ECO:0000313" key="2">
    <source>
        <dbReference type="EMBL" id="QBR00918.1"/>
    </source>
</evidence>
<reference evidence="2 3" key="1">
    <citation type="submission" date="2019-03" db="EMBL/GenBank/DDBJ databases">
        <title>Paraburkholderia sp. 7MH5, isolated from subtropical forest soil.</title>
        <authorList>
            <person name="Gao Z.-H."/>
            <person name="Qiu L.-H."/>
        </authorList>
    </citation>
    <scope>NUCLEOTIDE SEQUENCE [LARGE SCALE GENOMIC DNA]</scope>
    <source>
        <strain evidence="2 3">7MH5</strain>
    </source>
</reference>
<dbReference type="Pfam" id="PF07876">
    <property type="entry name" value="Dabb"/>
    <property type="match status" value="1"/>
</dbReference>
<sequence length="210" mass="23120">MRHETAQVFIDAGADTNAIERAVAARVAGLAEHGRIGFARNLEGSWGAGDYTLDLMLDDDAPACDDVFADLAAIAGVARIDHVGCLSIGGGLRDSGLRDGIWRTLMLRVRAGASDSHVAALERELLQMPAFMAGIRNWRLSRVATPGTWTHVWQQEFTRADDLLGEYLMHPFHWGWVDRWFDAEHPQWTVEAISHAFCPLESSLLTVPAS</sequence>
<dbReference type="PROSITE" id="PS51502">
    <property type="entry name" value="S_R_A_B_BARREL"/>
    <property type="match status" value="1"/>
</dbReference>